<dbReference type="Proteomes" id="UP000479000">
    <property type="component" value="Unassembled WGS sequence"/>
</dbReference>
<reference evidence="2 3" key="1">
    <citation type="submission" date="2020-02" db="EMBL/GenBank/DDBJ databases">
        <authorList>
            <person name="Ferguson B K."/>
        </authorList>
    </citation>
    <scope>NUCLEOTIDE SEQUENCE [LARGE SCALE GENOMIC DNA]</scope>
</reference>
<accession>A0A6H5GMX3</accession>
<name>A0A6H5GMX3_9HEMI</name>
<organism evidence="2 3">
    <name type="scientific">Nesidiocoris tenuis</name>
    <dbReference type="NCBI Taxonomy" id="355587"/>
    <lineage>
        <taxon>Eukaryota</taxon>
        <taxon>Metazoa</taxon>
        <taxon>Ecdysozoa</taxon>
        <taxon>Arthropoda</taxon>
        <taxon>Hexapoda</taxon>
        <taxon>Insecta</taxon>
        <taxon>Pterygota</taxon>
        <taxon>Neoptera</taxon>
        <taxon>Paraneoptera</taxon>
        <taxon>Hemiptera</taxon>
        <taxon>Heteroptera</taxon>
        <taxon>Panheteroptera</taxon>
        <taxon>Cimicomorpha</taxon>
        <taxon>Miridae</taxon>
        <taxon>Dicyphina</taxon>
        <taxon>Nesidiocoris</taxon>
    </lineage>
</organism>
<sequence length="70" mass="7558">MEVLCIIYAPLVVQKKIYIDLPNGSVYYGQFSPLGMEGKCVYGIAHGPVFHGSMVGGKMEGPGKLFYSNG</sequence>
<protein>
    <recommendedName>
        <fullName evidence="4">MORN repeat-containing protein 5</fullName>
    </recommendedName>
</protein>
<keyword evidence="3" id="KW-1185">Reference proteome</keyword>
<gene>
    <name evidence="1" type="ORF">NTEN_LOCUS9921</name>
    <name evidence="2" type="ORF">NTEN_LOCUS9922</name>
</gene>
<feature type="non-terminal residue" evidence="2">
    <location>
        <position position="70"/>
    </location>
</feature>
<evidence type="ECO:0008006" key="4">
    <source>
        <dbReference type="Google" id="ProtNLM"/>
    </source>
</evidence>
<proteinExistence type="predicted"/>
<dbReference type="AlphaFoldDB" id="A0A6H5GMX3"/>
<dbReference type="SUPFAM" id="SSF82185">
    <property type="entry name" value="Histone H3 K4-specific methyltransferase SET7/9 N-terminal domain"/>
    <property type="match status" value="1"/>
</dbReference>
<evidence type="ECO:0000313" key="3">
    <source>
        <dbReference type="Proteomes" id="UP000479000"/>
    </source>
</evidence>
<dbReference type="EMBL" id="CADCXU010014987">
    <property type="protein sequence ID" value="CAB0004445.1"/>
    <property type="molecule type" value="Genomic_DNA"/>
</dbReference>
<evidence type="ECO:0000313" key="2">
    <source>
        <dbReference type="EMBL" id="CAB0004445.1"/>
    </source>
</evidence>
<dbReference type="OrthoDB" id="6583810at2759"/>
<evidence type="ECO:0000313" key="1">
    <source>
        <dbReference type="EMBL" id="CAB0004444.1"/>
    </source>
</evidence>
<dbReference type="EMBL" id="CADCXU010014986">
    <property type="protein sequence ID" value="CAB0004444.1"/>
    <property type="molecule type" value="Genomic_DNA"/>
</dbReference>